<dbReference type="PANTHER" id="PTHR30349">
    <property type="entry name" value="PHAGE INTEGRASE-RELATED"/>
    <property type="match status" value="1"/>
</dbReference>
<dbReference type="InterPro" id="IPR011010">
    <property type="entry name" value="DNA_brk_join_enz"/>
</dbReference>
<dbReference type="Gene3D" id="1.10.443.10">
    <property type="entry name" value="Intergrase catalytic core"/>
    <property type="match status" value="1"/>
</dbReference>
<dbReference type="Proteomes" id="UP000017837">
    <property type="component" value="Unassembled WGS sequence"/>
</dbReference>
<gene>
    <name evidence="6" type="ORF">ABENE_20510</name>
</gene>
<keyword evidence="7" id="KW-1185">Reference proteome</keyword>
<keyword evidence="3" id="KW-0238">DNA-binding</keyword>
<dbReference type="Pfam" id="PF00589">
    <property type="entry name" value="Phage_integrase"/>
    <property type="match status" value="1"/>
</dbReference>
<accession>V4QUZ5</accession>
<comment type="caution">
    <text evidence="6">The sequence shown here is derived from an EMBL/GenBank/DDBJ whole genome shotgun (WGS) entry which is preliminary data.</text>
</comment>
<keyword evidence="2" id="KW-0229">DNA integration</keyword>
<dbReference type="AlphaFoldDB" id="V4QUZ5"/>
<organism evidence="6 7">
    <name type="scientific">Asticcacaulis benevestitus DSM 16100 = ATCC BAA-896</name>
    <dbReference type="NCBI Taxonomy" id="1121022"/>
    <lineage>
        <taxon>Bacteria</taxon>
        <taxon>Pseudomonadati</taxon>
        <taxon>Pseudomonadota</taxon>
        <taxon>Alphaproteobacteria</taxon>
        <taxon>Caulobacterales</taxon>
        <taxon>Caulobacteraceae</taxon>
        <taxon>Asticcacaulis</taxon>
    </lineage>
</organism>
<evidence type="ECO:0000313" key="6">
    <source>
        <dbReference type="EMBL" id="ESQ82993.1"/>
    </source>
</evidence>
<dbReference type="GO" id="GO:0015074">
    <property type="term" value="P:DNA integration"/>
    <property type="evidence" value="ECO:0007669"/>
    <property type="project" value="UniProtKB-KW"/>
</dbReference>
<evidence type="ECO:0000256" key="3">
    <source>
        <dbReference type="ARBA" id="ARBA00023125"/>
    </source>
</evidence>
<dbReference type="RefSeq" id="WP_018083776.1">
    <property type="nucleotide sequence ID" value="NZ_AQWM01000043.1"/>
</dbReference>
<dbReference type="OrthoDB" id="9801717at2"/>
<dbReference type="SUPFAM" id="SSF56349">
    <property type="entry name" value="DNA breaking-rejoining enzymes"/>
    <property type="match status" value="1"/>
</dbReference>
<dbReference type="EMBL" id="AWGB01000072">
    <property type="protein sequence ID" value="ESQ82993.1"/>
    <property type="molecule type" value="Genomic_DNA"/>
</dbReference>
<comment type="similarity">
    <text evidence="1">Belongs to the 'phage' integrase family.</text>
</comment>
<dbReference type="PROSITE" id="PS51898">
    <property type="entry name" value="TYR_RECOMBINASE"/>
    <property type="match status" value="1"/>
</dbReference>
<proteinExistence type="inferred from homology"/>
<dbReference type="InterPro" id="IPR050090">
    <property type="entry name" value="Tyrosine_recombinase_XerCD"/>
</dbReference>
<evidence type="ECO:0000259" key="5">
    <source>
        <dbReference type="PROSITE" id="PS51898"/>
    </source>
</evidence>
<evidence type="ECO:0000313" key="7">
    <source>
        <dbReference type="Proteomes" id="UP000017837"/>
    </source>
</evidence>
<dbReference type="STRING" id="1121022.GCA_000376105_04091"/>
<dbReference type="InterPro" id="IPR002104">
    <property type="entry name" value="Integrase_catalytic"/>
</dbReference>
<dbReference type="InterPro" id="IPR013762">
    <property type="entry name" value="Integrase-like_cat_sf"/>
</dbReference>
<dbReference type="GO" id="GO:0003677">
    <property type="term" value="F:DNA binding"/>
    <property type="evidence" value="ECO:0007669"/>
    <property type="project" value="UniProtKB-KW"/>
</dbReference>
<dbReference type="CDD" id="cd00397">
    <property type="entry name" value="DNA_BRE_C"/>
    <property type="match status" value="1"/>
</dbReference>
<dbReference type="eggNOG" id="COG0582">
    <property type="taxonomic scope" value="Bacteria"/>
</dbReference>
<dbReference type="PATRIC" id="fig|1121022.4.peg.4202"/>
<evidence type="ECO:0000256" key="1">
    <source>
        <dbReference type="ARBA" id="ARBA00008857"/>
    </source>
</evidence>
<feature type="domain" description="Tyr recombinase" evidence="5">
    <location>
        <begin position="18"/>
        <end position="189"/>
    </location>
</feature>
<reference evidence="6 7" key="1">
    <citation type="journal article" date="2014" name="Nature">
        <title>Sequential evolution of bacterial morphology by co-option of a developmental regulator.</title>
        <authorList>
            <person name="Jiang C."/>
            <person name="Brown P.J."/>
            <person name="Ducret A."/>
            <person name="Brun Y.V."/>
        </authorList>
    </citation>
    <scope>NUCLEOTIDE SEQUENCE [LARGE SCALE GENOMIC DNA]</scope>
    <source>
        <strain evidence="6 7">DSM 16100</strain>
    </source>
</reference>
<sequence>MTYHYPHFDEAALFDQDGQRKYLCLDEGRRFLRAAAAADNATRILCRLLLFTGCRISEALELTVGRLDIDAHMVIFRTLKRRKRVFRAAPIPDSLMRELQTLAEGKVANDRLWGWCRQTAWRRIKKVMDAAEITGPKACARGLRHQFAVQSLQEKMPLSFTQRLLGHSSPATTVIYQHVVGKDARQLVAGFWRAYGEK</sequence>
<evidence type="ECO:0000256" key="4">
    <source>
        <dbReference type="ARBA" id="ARBA00023172"/>
    </source>
</evidence>
<dbReference type="PANTHER" id="PTHR30349:SF41">
    <property type="entry name" value="INTEGRASE_RECOMBINASE PROTEIN MJ0367-RELATED"/>
    <property type="match status" value="1"/>
</dbReference>
<protein>
    <recommendedName>
        <fullName evidence="5">Tyr recombinase domain-containing protein</fullName>
    </recommendedName>
</protein>
<evidence type="ECO:0000256" key="2">
    <source>
        <dbReference type="ARBA" id="ARBA00022908"/>
    </source>
</evidence>
<dbReference type="GO" id="GO:0006310">
    <property type="term" value="P:DNA recombination"/>
    <property type="evidence" value="ECO:0007669"/>
    <property type="project" value="UniProtKB-KW"/>
</dbReference>
<keyword evidence="4" id="KW-0233">DNA recombination</keyword>
<name>V4QUZ5_9CAUL</name>